<accession>A0A8S2ENL9</accession>
<sequence length="82" mass="9010">MKQISLNIDGVSTKLDESINTCNGLKASLASLTKLMIEVLNIQKFATSTNVQQENRPVITCNGINLTSDRIPPQKPTAYYVN</sequence>
<gene>
    <name evidence="1" type="ORF">OVA965_LOCUS26945</name>
    <name evidence="2" type="ORF">TMI583_LOCUS27687</name>
</gene>
<organism evidence="1 3">
    <name type="scientific">Didymodactylos carnosus</name>
    <dbReference type="NCBI Taxonomy" id="1234261"/>
    <lineage>
        <taxon>Eukaryota</taxon>
        <taxon>Metazoa</taxon>
        <taxon>Spiralia</taxon>
        <taxon>Gnathifera</taxon>
        <taxon>Rotifera</taxon>
        <taxon>Eurotatoria</taxon>
        <taxon>Bdelloidea</taxon>
        <taxon>Philodinida</taxon>
        <taxon>Philodinidae</taxon>
        <taxon>Didymodactylos</taxon>
    </lineage>
</organism>
<evidence type="ECO:0000313" key="2">
    <source>
        <dbReference type="EMBL" id="CAF4071940.1"/>
    </source>
</evidence>
<protein>
    <submittedName>
        <fullName evidence="1">Uncharacterized protein</fullName>
    </submittedName>
</protein>
<dbReference type="EMBL" id="CAJOBA010039089">
    <property type="protein sequence ID" value="CAF4071940.1"/>
    <property type="molecule type" value="Genomic_DNA"/>
</dbReference>
<dbReference type="Proteomes" id="UP000682733">
    <property type="component" value="Unassembled WGS sequence"/>
</dbReference>
<evidence type="ECO:0000313" key="1">
    <source>
        <dbReference type="EMBL" id="CAF1265738.1"/>
    </source>
</evidence>
<proteinExistence type="predicted"/>
<evidence type="ECO:0000313" key="3">
    <source>
        <dbReference type="Proteomes" id="UP000677228"/>
    </source>
</evidence>
<reference evidence="1" key="1">
    <citation type="submission" date="2021-02" db="EMBL/GenBank/DDBJ databases">
        <authorList>
            <person name="Nowell W R."/>
        </authorList>
    </citation>
    <scope>NUCLEOTIDE SEQUENCE</scope>
</reference>
<dbReference type="AlphaFoldDB" id="A0A8S2ENL9"/>
<name>A0A8S2ENL9_9BILA</name>
<dbReference type="EMBL" id="CAJNOK010017530">
    <property type="protein sequence ID" value="CAF1265738.1"/>
    <property type="molecule type" value="Genomic_DNA"/>
</dbReference>
<comment type="caution">
    <text evidence="1">The sequence shown here is derived from an EMBL/GenBank/DDBJ whole genome shotgun (WGS) entry which is preliminary data.</text>
</comment>
<dbReference type="Proteomes" id="UP000677228">
    <property type="component" value="Unassembled WGS sequence"/>
</dbReference>